<comment type="similarity">
    <text evidence="5 14">In the C-terminal section; belongs to the HTP reductase family.</text>
</comment>
<dbReference type="InterPro" id="IPR024072">
    <property type="entry name" value="DHFR-like_dom_sf"/>
</dbReference>
<evidence type="ECO:0000256" key="3">
    <source>
        <dbReference type="ARBA" id="ARBA00004910"/>
    </source>
</evidence>
<comment type="similarity">
    <text evidence="4 14">In the N-terminal section; belongs to the cytidine and deoxycytidylate deaminase family.</text>
</comment>
<evidence type="ECO:0000256" key="1">
    <source>
        <dbReference type="ARBA" id="ARBA00002151"/>
    </source>
</evidence>
<evidence type="ECO:0000259" key="15">
    <source>
        <dbReference type="PROSITE" id="PS51747"/>
    </source>
</evidence>
<dbReference type="PANTHER" id="PTHR38011:SF7">
    <property type="entry name" value="2,5-DIAMINO-6-RIBOSYLAMINO-4(3H)-PYRIMIDINONE 5'-PHOSPHATE REDUCTASE"/>
    <property type="match status" value="1"/>
</dbReference>
<dbReference type="PROSITE" id="PS51747">
    <property type="entry name" value="CYT_DCMP_DEAMINASES_2"/>
    <property type="match status" value="1"/>
</dbReference>
<evidence type="ECO:0000256" key="8">
    <source>
        <dbReference type="ARBA" id="ARBA00022833"/>
    </source>
</evidence>
<comment type="function">
    <text evidence="1 14">Converts 2,5-diamino-6-(ribosylamino)-4(3h)-pyrimidinone 5'-phosphate into 5-amino-6-(ribosylamino)-2,4(1h,3h)-pyrimidinedione 5'-phosphate.</text>
</comment>
<evidence type="ECO:0000256" key="4">
    <source>
        <dbReference type="ARBA" id="ARBA00005259"/>
    </source>
</evidence>
<organism evidence="16 17">
    <name type="scientific">Gordonia caeni</name>
    <dbReference type="NCBI Taxonomy" id="1007097"/>
    <lineage>
        <taxon>Bacteria</taxon>
        <taxon>Bacillati</taxon>
        <taxon>Actinomycetota</taxon>
        <taxon>Actinomycetes</taxon>
        <taxon>Mycobacteriales</taxon>
        <taxon>Gordoniaceae</taxon>
        <taxon>Gordonia</taxon>
    </lineage>
</organism>
<evidence type="ECO:0000256" key="14">
    <source>
        <dbReference type="PIRNR" id="PIRNR006769"/>
    </source>
</evidence>
<dbReference type="EMBL" id="BAAAZW010000005">
    <property type="protein sequence ID" value="GAA3961106.1"/>
    <property type="molecule type" value="Genomic_DNA"/>
</dbReference>
<dbReference type="InterPro" id="IPR002125">
    <property type="entry name" value="CMP_dCMP_dom"/>
</dbReference>
<dbReference type="EC" id="3.5.4.26" evidence="14"/>
<dbReference type="PIRSF" id="PIRSF006769">
    <property type="entry name" value="RibD"/>
    <property type="match status" value="1"/>
</dbReference>
<evidence type="ECO:0000256" key="12">
    <source>
        <dbReference type="ARBA" id="ARBA00049861"/>
    </source>
</evidence>
<protein>
    <recommendedName>
        <fullName evidence="14">Riboflavin biosynthesis protein RibD</fullName>
    </recommendedName>
    <domain>
        <recommendedName>
            <fullName evidence="14">Diaminohydroxyphosphoribosylaminopyrimidine deaminase</fullName>
            <shortName evidence="14">DRAP deaminase</shortName>
            <ecNumber evidence="14">3.5.4.26</ecNumber>
        </recommendedName>
        <alternativeName>
            <fullName evidence="14">Riboflavin-specific deaminase</fullName>
        </alternativeName>
    </domain>
    <domain>
        <recommendedName>
            <fullName evidence="14">5-amino-6-(5-phosphoribosylamino)uracil reductase</fullName>
            <ecNumber evidence="14">1.1.1.193</ecNumber>
        </recommendedName>
        <alternativeName>
            <fullName evidence="14">HTP reductase</fullName>
        </alternativeName>
    </domain>
</protein>
<comment type="catalytic activity">
    <reaction evidence="13 14">
        <text>2,5-diamino-6-hydroxy-4-(5-phosphoribosylamino)-pyrimidine + H2O + H(+) = 5-amino-6-(5-phospho-D-ribosylamino)uracil + NH4(+)</text>
        <dbReference type="Rhea" id="RHEA:21868"/>
        <dbReference type="ChEBI" id="CHEBI:15377"/>
        <dbReference type="ChEBI" id="CHEBI:15378"/>
        <dbReference type="ChEBI" id="CHEBI:28938"/>
        <dbReference type="ChEBI" id="CHEBI:58453"/>
        <dbReference type="ChEBI" id="CHEBI:58614"/>
        <dbReference type="EC" id="3.5.4.26"/>
    </reaction>
</comment>
<dbReference type="PANTHER" id="PTHR38011">
    <property type="entry name" value="DIHYDROFOLATE REDUCTASE FAMILY PROTEIN (AFU_ORTHOLOGUE AFUA_8G06820)"/>
    <property type="match status" value="1"/>
</dbReference>
<name>A0ABP7P8I6_9ACTN</name>
<feature type="domain" description="CMP/dCMP-type deaminase" evidence="15">
    <location>
        <begin position="8"/>
        <end position="120"/>
    </location>
</feature>
<gene>
    <name evidence="16" type="primary">ribD</name>
    <name evidence="16" type="ORF">GCM10022231_21490</name>
</gene>
<keyword evidence="11" id="KW-0511">Multifunctional enzyme</keyword>
<dbReference type="Gene3D" id="3.40.140.10">
    <property type="entry name" value="Cytidine Deaminase, domain 2"/>
    <property type="match status" value="1"/>
</dbReference>
<dbReference type="Gene3D" id="3.40.430.10">
    <property type="entry name" value="Dihydrofolate Reductase, subunit A"/>
    <property type="match status" value="2"/>
</dbReference>
<keyword evidence="7 14" id="KW-0479">Metal-binding</keyword>
<proteinExistence type="inferred from homology"/>
<evidence type="ECO:0000256" key="2">
    <source>
        <dbReference type="ARBA" id="ARBA00004882"/>
    </source>
</evidence>
<keyword evidence="9 14" id="KW-0521">NADP</keyword>
<keyword evidence="8 14" id="KW-0862">Zinc</keyword>
<dbReference type="NCBIfam" id="TIGR00326">
    <property type="entry name" value="eubact_ribD"/>
    <property type="match status" value="1"/>
</dbReference>
<evidence type="ECO:0000256" key="5">
    <source>
        <dbReference type="ARBA" id="ARBA00007417"/>
    </source>
</evidence>
<keyword evidence="10 14" id="KW-0560">Oxidoreductase</keyword>
<comment type="caution">
    <text evidence="16">The sequence shown here is derived from an EMBL/GenBank/DDBJ whole genome shotgun (WGS) entry which is preliminary data.</text>
</comment>
<evidence type="ECO:0000313" key="16">
    <source>
        <dbReference type="EMBL" id="GAA3961106.1"/>
    </source>
</evidence>
<keyword evidence="6 14" id="KW-0686">Riboflavin biosynthesis</keyword>
<evidence type="ECO:0000256" key="6">
    <source>
        <dbReference type="ARBA" id="ARBA00022619"/>
    </source>
</evidence>
<dbReference type="SUPFAM" id="SSF53927">
    <property type="entry name" value="Cytidine deaminase-like"/>
    <property type="match status" value="1"/>
</dbReference>
<dbReference type="CDD" id="cd01284">
    <property type="entry name" value="Riboflavin_deaminase-reductase"/>
    <property type="match status" value="1"/>
</dbReference>
<dbReference type="Pfam" id="PF01872">
    <property type="entry name" value="RibD_C"/>
    <property type="match status" value="1"/>
</dbReference>
<comment type="pathway">
    <text evidence="3 14">Cofactor biosynthesis; riboflavin biosynthesis; 5-amino-6-(D-ribitylamino)uracil from GTP: step 3/4.</text>
</comment>
<dbReference type="PROSITE" id="PS00903">
    <property type="entry name" value="CYT_DCMP_DEAMINASES_1"/>
    <property type="match status" value="1"/>
</dbReference>
<keyword evidence="17" id="KW-1185">Reference proteome</keyword>
<comment type="catalytic activity">
    <reaction evidence="12 14">
        <text>5-amino-6-(5-phospho-D-ribitylamino)uracil + NADP(+) = 5-amino-6-(5-phospho-D-ribosylamino)uracil + NADPH + H(+)</text>
        <dbReference type="Rhea" id="RHEA:17845"/>
        <dbReference type="ChEBI" id="CHEBI:15378"/>
        <dbReference type="ChEBI" id="CHEBI:57783"/>
        <dbReference type="ChEBI" id="CHEBI:58349"/>
        <dbReference type="ChEBI" id="CHEBI:58421"/>
        <dbReference type="ChEBI" id="CHEBI:58453"/>
        <dbReference type="EC" id="1.1.1.193"/>
    </reaction>
</comment>
<comment type="cofactor">
    <cofactor evidence="14">
        <name>Zn(2+)</name>
        <dbReference type="ChEBI" id="CHEBI:29105"/>
    </cofactor>
    <text evidence="14">Binds 1 zinc ion.</text>
</comment>
<dbReference type="InterPro" id="IPR050765">
    <property type="entry name" value="Riboflavin_Biosynth_HTPR"/>
</dbReference>
<sequence>MTPPAVPEAVDRAMLLAIETSGAAQGASTPNPPVGAVILDADGALAGVGHTQPVGGPHAEVMALRQAGQSARGGTAVVTLEPCNHTGRTGPCAQALLDAGIAAVYYAVPDPNPQAAGGAAALSSAGVTTVGGVREAEVRRGPLGPWLFRQREGRPMVTAKIAATLDGRVAAPDRTSQWITGPQAREHAHAQRARLDAIVIGTGTALADDPALTARRPDGSLYEHQPTRVVLGTRGLPPQARLRDGTAPLVQVRSHDPHQVLEALPDAQWVLVEGGPGIIGAFLAAGLVDQVQAYLAPTILGDGHPAVLDRSVTTLAQAHRLHRESVTELGDDLLITLTAAR</sequence>
<evidence type="ECO:0000256" key="11">
    <source>
        <dbReference type="ARBA" id="ARBA00023268"/>
    </source>
</evidence>
<dbReference type="InterPro" id="IPR016192">
    <property type="entry name" value="APOBEC/CMP_deaminase_Zn-bd"/>
</dbReference>
<dbReference type="InterPro" id="IPR002734">
    <property type="entry name" value="RibDG_C"/>
</dbReference>
<dbReference type="Pfam" id="PF00383">
    <property type="entry name" value="dCMP_cyt_deam_1"/>
    <property type="match status" value="1"/>
</dbReference>
<evidence type="ECO:0000313" key="17">
    <source>
        <dbReference type="Proteomes" id="UP001418444"/>
    </source>
</evidence>
<evidence type="ECO:0000256" key="7">
    <source>
        <dbReference type="ARBA" id="ARBA00022723"/>
    </source>
</evidence>
<dbReference type="EC" id="1.1.1.193" evidence="14"/>
<dbReference type="Proteomes" id="UP001418444">
    <property type="component" value="Unassembled WGS sequence"/>
</dbReference>
<reference evidence="17" key="1">
    <citation type="journal article" date="2019" name="Int. J. Syst. Evol. Microbiol.">
        <title>The Global Catalogue of Microorganisms (GCM) 10K type strain sequencing project: providing services to taxonomists for standard genome sequencing and annotation.</title>
        <authorList>
            <consortium name="The Broad Institute Genomics Platform"/>
            <consortium name="The Broad Institute Genome Sequencing Center for Infectious Disease"/>
            <person name="Wu L."/>
            <person name="Ma J."/>
        </authorList>
    </citation>
    <scope>NUCLEOTIDE SEQUENCE [LARGE SCALE GENOMIC DNA]</scope>
    <source>
        <strain evidence="17">JCM 16923</strain>
    </source>
</reference>
<comment type="pathway">
    <text evidence="2 14">Cofactor biosynthesis; riboflavin biosynthesis; 5-amino-6-(D-ribitylamino)uracil from GTP: step 2/4.</text>
</comment>
<dbReference type="InterPro" id="IPR016193">
    <property type="entry name" value="Cytidine_deaminase-like"/>
</dbReference>
<accession>A0ABP7P8I6</accession>
<dbReference type="SUPFAM" id="SSF53597">
    <property type="entry name" value="Dihydrofolate reductase-like"/>
    <property type="match status" value="1"/>
</dbReference>
<evidence type="ECO:0000256" key="10">
    <source>
        <dbReference type="ARBA" id="ARBA00023002"/>
    </source>
</evidence>
<dbReference type="InterPro" id="IPR004794">
    <property type="entry name" value="Eubact_RibD"/>
</dbReference>
<evidence type="ECO:0000256" key="9">
    <source>
        <dbReference type="ARBA" id="ARBA00022857"/>
    </source>
</evidence>
<evidence type="ECO:0000256" key="13">
    <source>
        <dbReference type="ARBA" id="ARBA00049886"/>
    </source>
</evidence>
<keyword evidence="14" id="KW-0378">Hydrolase</keyword>